<proteinExistence type="predicted"/>
<sequence>MFLQPYFNESDQGAVISAEQASRFAKDVAQDFNPIHDPESKRFCVPGDLLFAMTLMKFGLSEQMEIQFQGMVGKETNLLFPDAFESSFELKDDKDKTYLSAQRSGETNTDAAVIERFIRHYVSFSGHNFTDVVLPLMKRHEVMVNPARPLVIYDSMGFEFDTLNLVAPKLELIDTQLDINGKRGDATLLFAIVDQGKPVGKGKKTLVLSGLRPLCNDAIEQMCQEYALRQQQLS</sequence>
<dbReference type="AlphaFoldDB" id="A0AA37WYQ0"/>
<evidence type="ECO:0008006" key="3">
    <source>
        <dbReference type="Google" id="ProtNLM"/>
    </source>
</evidence>
<evidence type="ECO:0000313" key="2">
    <source>
        <dbReference type="Proteomes" id="UP001157439"/>
    </source>
</evidence>
<protein>
    <recommendedName>
        <fullName evidence="3">DUF3581 family protein</fullName>
    </recommendedName>
</protein>
<accession>A0AA37WYQ0</accession>
<dbReference type="Pfam" id="PF12119">
    <property type="entry name" value="DUF3581"/>
    <property type="match status" value="1"/>
</dbReference>
<dbReference type="Proteomes" id="UP001157439">
    <property type="component" value="Unassembled WGS sequence"/>
</dbReference>
<evidence type="ECO:0000313" key="1">
    <source>
        <dbReference type="EMBL" id="GLS84769.1"/>
    </source>
</evidence>
<comment type="caution">
    <text evidence="1">The sequence shown here is derived from an EMBL/GenBank/DDBJ whole genome shotgun (WGS) entry which is preliminary data.</text>
</comment>
<reference evidence="1 2" key="1">
    <citation type="journal article" date="2014" name="Int. J. Syst. Evol. Microbiol.">
        <title>Complete genome sequence of Corynebacterium casei LMG S-19264T (=DSM 44701T), isolated from a smear-ripened cheese.</title>
        <authorList>
            <consortium name="US DOE Joint Genome Institute (JGI-PGF)"/>
            <person name="Walter F."/>
            <person name="Albersmeier A."/>
            <person name="Kalinowski J."/>
            <person name="Ruckert C."/>
        </authorList>
    </citation>
    <scope>NUCLEOTIDE SEQUENCE [LARGE SCALE GENOMIC DNA]</scope>
    <source>
        <strain evidence="1 2">NBRC 112785</strain>
    </source>
</reference>
<gene>
    <name evidence="1" type="ORF">GCM10007894_27460</name>
</gene>
<organism evidence="1 2">
    <name type="scientific">Paraferrimonas haliotis</name>
    <dbReference type="NCBI Taxonomy" id="2013866"/>
    <lineage>
        <taxon>Bacteria</taxon>
        <taxon>Pseudomonadati</taxon>
        <taxon>Pseudomonadota</taxon>
        <taxon>Gammaproteobacteria</taxon>
        <taxon>Alteromonadales</taxon>
        <taxon>Ferrimonadaceae</taxon>
        <taxon>Paraferrimonas</taxon>
    </lineage>
</organism>
<keyword evidence="2" id="KW-1185">Reference proteome</keyword>
<dbReference type="InterPro" id="IPR021974">
    <property type="entry name" value="DUF3581"/>
</dbReference>
<dbReference type="RefSeq" id="WP_095499477.1">
    <property type="nucleotide sequence ID" value="NZ_BSPO01000003.1"/>
</dbReference>
<dbReference type="EMBL" id="BSPO01000003">
    <property type="protein sequence ID" value="GLS84769.1"/>
    <property type="molecule type" value="Genomic_DNA"/>
</dbReference>
<name>A0AA37WYQ0_9GAMM</name>